<evidence type="ECO:0000256" key="4">
    <source>
        <dbReference type="ARBA" id="ARBA00022452"/>
    </source>
</evidence>
<proteinExistence type="inferred from homology"/>
<keyword evidence="8" id="KW-0732">Signal</keyword>
<dbReference type="Gene3D" id="1.20.1600.10">
    <property type="entry name" value="Outer membrane efflux proteins (OEP)"/>
    <property type="match status" value="1"/>
</dbReference>
<feature type="signal peptide" evidence="8">
    <location>
        <begin position="1"/>
        <end position="21"/>
    </location>
</feature>
<accession>A0ABV8SYI6</accession>
<dbReference type="InterPro" id="IPR003423">
    <property type="entry name" value="OMP_efflux"/>
</dbReference>
<keyword evidence="5" id="KW-0812">Transmembrane</keyword>
<evidence type="ECO:0000256" key="5">
    <source>
        <dbReference type="ARBA" id="ARBA00022692"/>
    </source>
</evidence>
<keyword evidence="3" id="KW-0813">Transport</keyword>
<dbReference type="PANTHER" id="PTHR30026">
    <property type="entry name" value="OUTER MEMBRANE PROTEIN TOLC"/>
    <property type="match status" value="1"/>
</dbReference>
<name>A0ABV8SYI6_9GAMM</name>
<keyword evidence="7" id="KW-0998">Cell outer membrane</keyword>
<feature type="chain" id="PRO_5046713230" evidence="8">
    <location>
        <begin position="22"/>
        <end position="424"/>
    </location>
</feature>
<evidence type="ECO:0000256" key="2">
    <source>
        <dbReference type="ARBA" id="ARBA00007613"/>
    </source>
</evidence>
<comment type="subcellular location">
    <subcellularLocation>
        <location evidence="1">Cell outer membrane</location>
    </subcellularLocation>
</comment>
<dbReference type="PANTHER" id="PTHR30026:SF20">
    <property type="entry name" value="OUTER MEMBRANE PROTEIN TOLC"/>
    <property type="match status" value="1"/>
</dbReference>
<keyword evidence="10" id="KW-1185">Reference proteome</keyword>
<organism evidence="9 10">
    <name type="scientific">Steroidobacter flavus</name>
    <dbReference type="NCBI Taxonomy" id="1842136"/>
    <lineage>
        <taxon>Bacteria</taxon>
        <taxon>Pseudomonadati</taxon>
        <taxon>Pseudomonadota</taxon>
        <taxon>Gammaproteobacteria</taxon>
        <taxon>Steroidobacterales</taxon>
        <taxon>Steroidobacteraceae</taxon>
        <taxon>Steroidobacter</taxon>
    </lineage>
</organism>
<dbReference type="Proteomes" id="UP001595904">
    <property type="component" value="Unassembled WGS sequence"/>
</dbReference>
<comment type="similarity">
    <text evidence="2">Belongs to the outer membrane factor (OMF) (TC 1.B.17) family.</text>
</comment>
<keyword evidence="4" id="KW-1134">Transmembrane beta strand</keyword>
<evidence type="ECO:0000256" key="6">
    <source>
        <dbReference type="ARBA" id="ARBA00023136"/>
    </source>
</evidence>
<dbReference type="InterPro" id="IPR051906">
    <property type="entry name" value="TolC-like"/>
</dbReference>
<evidence type="ECO:0000256" key="3">
    <source>
        <dbReference type="ARBA" id="ARBA00022448"/>
    </source>
</evidence>
<evidence type="ECO:0000256" key="1">
    <source>
        <dbReference type="ARBA" id="ARBA00004442"/>
    </source>
</evidence>
<dbReference type="EMBL" id="JBHSDU010000014">
    <property type="protein sequence ID" value="MFC4312547.1"/>
    <property type="molecule type" value="Genomic_DNA"/>
</dbReference>
<dbReference type="RefSeq" id="WP_380602037.1">
    <property type="nucleotide sequence ID" value="NZ_JBHSDU010000014.1"/>
</dbReference>
<comment type="caution">
    <text evidence="9">The sequence shown here is derived from an EMBL/GenBank/DDBJ whole genome shotgun (WGS) entry which is preliminary data.</text>
</comment>
<evidence type="ECO:0000256" key="7">
    <source>
        <dbReference type="ARBA" id="ARBA00023237"/>
    </source>
</evidence>
<gene>
    <name evidence="9" type="ORF">ACFPN2_25920</name>
</gene>
<dbReference type="Pfam" id="PF02321">
    <property type="entry name" value="OEP"/>
    <property type="match status" value="2"/>
</dbReference>
<keyword evidence="6" id="KW-0472">Membrane</keyword>
<reference evidence="10" key="1">
    <citation type="journal article" date="2019" name="Int. J. Syst. Evol. Microbiol.">
        <title>The Global Catalogue of Microorganisms (GCM) 10K type strain sequencing project: providing services to taxonomists for standard genome sequencing and annotation.</title>
        <authorList>
            <consortium name="The Broad Institute Genomics Platform"/>
            <consortium name="The Broad Institute Genome Sequencing Center for Infectious Disease"/>
            <person name="Wu L."/>
            <person name="Ma J."/>
        </authorList>
    </citation>
    <scope>NUCLEOTIDE SEQUENCE [LARGE SCALE GENOMIC DNA]</scope>
    <source>
        <strain evidence="10">CGMCC 1.10759</strain>
    </source>
</reference>
<evidence type="ECO:0000313" key="9">
    <source>
        <dbReference type="EMBL" id="MFC4312547.1"/>
    </source>
</evidence>
<sequence>MFVRSLGALIAAALVLTPATAVYSDPLSLEQSIELALQRAPELQARAAMVEAAQHVAVAAGRLPDPELLLGTANPPVDGRNAWSFDRDEMTMREIGVMQTFPNSRKRASEREQAEAQIKTARAKSLQEQQEVAVQVSRAWFEVYAAHAAVLSLEQSRPEITLQAEAARSALASGRGTAADALAAASAVGEFEDRLLEARRMEKVARIELARWLGDDASRELAAPGPIDQLPAPREALLASIHQHVALETLDAELSAADARLNLARAQKRPDITTELSYGKRGDVYGDMVSFQVRIGLPIFGGTRQDPVIAARHAELEQLRSDREAQLRMHTAEVAQQLEVWESARARIQLLERDRLPIARERSRATLVGFQSGQTMIADVLDAQLDEFVLEREHAKVLADLGAAWAYLAYLNYPARTVAGSLQP</sequence>
<evidence type="ECO:0000313" key="10">
    <source>
        <dbReference type="Proteomes" id="UP001595904"/>
    </source>
</evidence>
<dbReference type="SUPFAM" id="SSF56954">
    <property type="entry name" value="Outer membrane efflux proteins (OEP)"/>
    <property type="match status" value="1"/>
</dbReference>
<protein>
    <submittedName>
        <fullName evidence="9">TolC family protein</fullName>
    </submittedName>
</protein>
<evidence type="ECO:0000256" key="8">
    <source>
        <dbReference type="SAM" id="SignalP"/>
    </source>
</evidence>